<dbReference type="PANTHER" id="PTHR10000">
    <property type="entry name" value="PHOSPHOSERINE PHOSPHATASE"/>
    <property type="match status" value="1"/>
</dbReference>
<keyword evidence="1" id="KW-0378">Hydrolase</keyword>
<dbReference type="GO" id="GO:0000287">
    <property type="term" value="F:magnesium ion binding"/>
    <property type="evidence" value="ECO:0007669"/>
    <property type="project" value="TreeGrafter"/>
</dbReference>
<reference evidence="2" key="1">
    <citation type="submission" date="2016-10" db="EMBL/GenBank/DDBJ databases">
        <authorList>
            <person name="Varghese N."/>
            <person name="Submissions S."/>
        </authorList>
    </citation>
    <scope>NUCLEOTIDE SEQUENCE [LARGE SCALE GENOMIC DNA]</scope>
    <source>
        <strain evidence="2">CGMCC 1.10329</strain>
    </source>
</reference>
<keyword evidence="2" id="KW-1185">Reference proteome</keyword>
<gene>
    <name evidence="1" type="ORF">SAMN05216277_104179</name>
</gene>
<name>A0A1I5R0M7_9EURY</name>
<dbReference type="InterPro" id="IPR036412">
    <property type="entry name" value="HAD-like_sf"/>
</dbReference>
<dbReference type="Pfam" id="PF08282">
    <property type="entry name" value="Hydrolase_3"/>
    <property type="match status" value="1"/>
</dbReference>
<dbReference type="GO" id="GO:0005829">
    <property type="term" value="C:cytosol"/>
    <property type="evidence" value="ECO:0007669"/>
    <property type="project" value="TreeGrafter"/>
</dbReference>
<organism evidence="1 2">
    <name type="scientific">Halolamina pelagica</name>
    <dbReference type="NCBI Taxonomy" id="699431"/>
    <lineage>
        <taxon>Archaea</taxon>
        <taxon>Methanobacteriati</taxon>
        <taxon>Methanobacteriota</taxon>
        <taxon>Stenosarchaea group</taxon>
        <taxon>Halobacteria</taxon>
        <taxon>Halobacteriales</taxon>
        <taxon>Haloferacaceae</taxon>
    </lineage>
</organism>
<accession>A0A1I5R0M7</accession>
<dbReference type="Proteomes" id="UP000183769">
    <property type="component" value="Unassembled WGS sequence"/>
</dbReference>
<dbReference type="Gene3D" id="3.30.1240.10">
    <property type="match status" value="1"/>
</dbReference>
<dbReference type="SUPFAM" id="SSF56784">
    <property type="entry name" value="HAD-like"/>
    <property type="match status" value="1"/>
</dbReference>
<dbReference type="GO" id="GO:0016791">
    <property type="term" value="F:phosphatase activity"/>
    <property type="evidence" value="ECO:0007669"/>
    <property type="project" value="TreeGrafter"/>
</dbReference>
<protein>
    <submittedName>
        <fullName evidence="1">HAD-superfamily hydrolase, subfamily IIB</fullName>
    </submittedName>
</protein>
<dbReference type="OrthoDB" id="287698at2157"/>
<dbReference type="PANTHER" id="PTHR10000:SF8">
    <property type="entry name" value="HAD SUPERFAMILY HYDROLASE-LIKE, TYPE 3"/>
    <property type="match status" value="1"/>
</dbReference>
<sequence>MRNRDRPGVDHRDRLDRLYDEFDTASIRSLRDFVELFPPVDSTAALERWETARADFESRNARVADAFGDSYAEIAGRATRETAGRAVDLWEREGRAVNALVLDVDETLRSAGGTDNEIPRETLHLLTELHDAGVPIVICTGQTLENVKGFLVQGLGSELVHSGELSVVYEAGNGVFTPGHGSDTKQLLYEELAPSVRRVFEQVRSSALGEAPTAVARGCHLQGNEFSVTLKPNHETGSHEARGVIDEALRHQIDSLGRAVADETGIDGDADSDATGWARAYYAAADAEIAAVLDRVDAAVPETTIPEPVRELFERIDVGYYEADAAEITSLELDKVAGVEAAFDVLGIDDPFALVLGDSKSDLRVMEWVDHHDAGIPGAPEHASEVVLDHVREADGLLFDRGDAGTPLRTVLALNQLAAIEKTGRR</sequence>
<dbReference type="AlphaFoldDB" id="A0A1I5R0M7"/>
<dbReference type="RefSeq" id="WP_074877200.1">
    <property type="nucleotide sequence ID" value="NZ_FOXI01000004.1"/>
</dbReference>
<evidence type="ECO:0000313" key="2">
    <source>
        <dbReference type="Proteomes" id="UP000183769"/>
    </source>
</evidence>
<dbReference type="EMBL" id="FOXI01000004">
    <property type="protein sequence ID" value="SFP52045.1"/>
    <property type="molecule type" value="Genomic_DNA"/>
</dbReference>
<dbReference type="Gene3D" id="3.40.50.1000">
    <property type="entry name" value="HAD superfamily/HAD-like"/>
    <property type="match status" value="1"/>
</dbReference>
<dbReference type="InterPro" id="IPR023214">
    <property type="entry name" value="HAD_sf"/>
</dbReference>
<evidence type="ECO:0000313" key="1">
    <source>
        <dbReference type="EMBL" id="SFP52045.1"/>
    </source>
</evidence>
<proteinExistence type="predicted"/>